<dbReference type="Proteomes" id="UP000729402">
    <property type="component" value="Unassembled WGS sequence"/>
</dbReference>
<organism evidence="1 2">
    <name type="scientific">Zizania palustris</name>
    <name type="common">Northern wild rice</name>
    <dbReference type="NCBI Taxonomy" id="103762"/>
    <lineage>
        <taxon>Eukaryota</taxon>
        <taxon>Viridiplantae</taxon>
        <taxon>Streptophyta</taxon>
        <taxon>Embryophyta</taxon>
        <taxon>Tracheophyta</taxon>
        <taxon>Spermatophyta</taxon>
        <taxon>Magnoliopsida</taxon>
        <taxon>Liliopsida</taxon>
        <taxon>Poales</taxon>
        <taxon>Poaceae</taxon>
        <taxon>BOP clade</taxon>
        <taxon>Oryzoideae</taxon>
        <taxon>Oryzeae</taxon>
        <taxon>Zizaniinae</taxon>
        <taxon>Zizania</taxon>
    </lineage>
</organism>
<reference evidence="1" key="1">
    <citation type="journal article" date="2021" name="bioRxiv">
        <title>Whole Genome Assembly and Annotation of Northern Wild Rice, Zizania palustris L., Supports a Whole Genome Duplication in the Zizania Genus.</title>
        <authorList>
            <person name="Haas M."/>
            <person name="Kono T."/>
            <person name="Macchietto M."/>
            <person name="Millas R."/>
            <person name="McGilp L."/>
            <person name="Shao M."/>
            <person name="Duquette J."/>
            <person name="Hirsch C.N."/>
            <person name="Kimball J."/>
        </authorList>
    </citation>
    <scope>NUCLEOTIDE SEQUENCE</scope>
    <source>
        <tissue evidence="1">Fresh leaf tissue</tissue>
    </source>
</reference>
<gene>
    <name evidence="1" type="ORF">GUJ93_ZPchr0008g12853</name>
</gene>
<protein>
    <submittedName>
        <fullName evidence="1">Uncharacterized protein</fullName>
    </submittedName>
</protein>
<sequence length="67" mass="7664">MRRWRKEAEVALRLERDVHHDEAITRAGELVAKHLESATTLSTAPLKMSYVNRKVIPPSVRDVLDIS</sequence>
<comment type="caution">
    <text evidence="1">The sequence shown here is derived from an EMBL/GenBank/DDBJ whole genome shotgun (WGS) entry which is preliminary data.</text>
</comment>
<proteinExistence type="predicted"/>
<keyword evidence="2" id="KW-1185">Reference proteome</keyword>
<dbReference type="AlphaFoldDB" id="A0A8J5RD51"/>
<dbReference type="EMBL" id="JAAALK010000290">
    <property type="protein sequence ID" value="KAG8047352.1"/>
    <property type="molecule type" value="Genomic_DNA"/>
</dbReference>
<evidence type="ECO:0000313" key="1">
    <source>
        <dbReference type="EMBL" id="KAG8047352.1"/>
    </source>
</evidence>
<accession>A0A8J5RD51</accession>
<reference evidence="1" key="2">
    <citation type="submission" date="2021-02" db="EMBL/GenBank/DDBJ databases">
        <authorList>
            <person name="Kimball J.A."/>
            <person name="Haas M.W."/>
            <person name="Macchietto M."/>
            <person name="Kono T."/>
            <person name="Duquette J."/>
            <person name="Shao M."/>
        </authorList>
    </citation>
    <scope>NUCLEOTIDE SEQUENCE</scope>
    <source>
        <tissue evidence="1">Fresh leaf tissue</tissue>
    </source>
</reference>
<name>A0A8J5RD51_ZIZPA</name>
<evidence type="ECO:0000313" key="2">
    <source>
        <dbReference type="Proteomes" id="UP000729402"/>
    </source>
</evidence>